<organism evidence="1 2">
    <name type="scientific">Oceanobacillus caeni</name>
    <dbReference type="NCBI Taxonomy" id="405946"/>
    <lineage>
        <taxon>Bacteria</taxon>
        <taxon>Bacillati</taxon>
        <taxon>Bacillota</taxon>
        <taxon>Bacilli</taxon>
        <taxon>Bacillales</taxon>
        <taxon>Bacillaceae</taxon>
        <taxon>Oceanobacillus</taxon>
    </lineage>
</organism>
<reference evidence="1 2" key="1">
    <citation type="submission" date="2015-07" db="EMBL/GenBank/DDBJ databases">
        <title>High-quality draft genome sequence of Oceanobacillus caeni HM6, a bacillus isolated from a human feces.</title>
        <authorList>
            <person name="Kumar J."/>
            <person name="Verma M.K."/>
            <person name="Pandey R."/>
            <person name="Bhambi M."/>
            <person name="Chauhan N."/>
        </authorList>
    </citation>
    <scope>NUCLEOTIDE SEQUENCE [LARGE SCALE GENOMIC DNA]</scope>
    <source>
        <strain evidence="1 2">HM6</strain>
    </source>
</reference>
<evidence type="ECO:0000313" key="1">
    <source>
        <dbReference type="EMBL" id="KPH69837.1"/>
    </source>
</evidence>
<dbReference type="EMBL" id="LGTK01000107">
    <property type="protein sequence ID" value="KPH69837.1"/>
    <property type="molecule type" value="Genomic_DNA"/>
</dbReference>
<dbReference type="Proteomes" id="UP000037854">
    <property type="component" value="Unassembled WGS sequence"/>
</dbReference>
<name>A0ABR5MFB4_9BACI</name>
<protein>
    <recommendedName>
        <fullName evidence="3">YneQ</fullName>
    </recommendedName>
</protein>
<evidence type="ECO:0008006" key="3">
    <source>
        <dbReference type="Google" id="ProtNLM"/>
    </source>
</evidence>
<dbReference type="RefSeq" id="WP_060669304.1">
    <property type="nucleotide sequence ID" value="NZ_JARTGE010000026.1"/>
</dbReference>
<proteinExistence type="predicted"/>
<comment type="caution">
    <text evidence="1">The sequence shown here is derived from an EMBL/GenBank/DDBJ whole genome shotgun (WGS) entry which is preliminary data.</text>
</comment>
<keyword evidence="2" id="KW-1185">Reference proteome</keyword>
<accession>A0ABR5MFB4</accession>
<sequence length="103" mass="12443">MAFGINKEELKAWKKTVSSGNIGILTHFWMDDRFPDSYSVTKVGCTNIEKLTKWGERYGLDPRWIHRDERFPHFDLFGEYQKQVLMNEKQWDQLKRFNLDEQK</sequence>
<evidence type="ECO:0000313" key="2">
    <source>
        <dbReference type="Proteomes" id="UP000037854"/>
    </source>
</evidence>
<gene>
    <name evidence="1" type="ORF">AFL42_16950</name>
</gene>